<dbReference type="InterPro" id="IPR053052">
    <property type="entry name" value="Imprinting_Balance_Reg"/>
</dbReference>
<feature type="compositionally biased region" description="Basic residues" evidence="1">
    <location>
        <begin position="441"/>
        <end position="451"/>
    </location>
</feature>
<evidence type="ECO:0000259" key="2">
    <source>
        <dbReference type="PROSITE" id="PS50076"/>
    </source>
</evidence>
<name>A0AAV6WB20_9LAMI</name>
<sequence length="594" mass="65868">MEHPFFPTTTTRAEALRWLTIAEKLLSTRDLMGSKSFATRARDSDPTLTHADLILAVADTLLAGDRRVGNNQQDWYAILRLSPQQGRDGDLIAAQYRNLAVLLNPQTNNFAFAEQAFRLVVDAWGVLSNPTRKALYDKELNFYLYSSQQQQPDPFSNPFPAMHQNFMFFGGSTSGGGTPHPPQGGVHFAQMQQVHTVSPQVDPVGSGSTREPQNFMGFNPGSNPFFGSGSGSGSRSSHEMFSKHAQENYPTLVGNVGSAPGSTREQVEQVNNRHDHDQPQQDYSSIGDKISHNVNVSVNVEEEIEDVEDVDEMEEEEEEEEERVDEPENDDGSAFWTACPYCYYMYEYPSMYVDCTLRCQKCKSAFQAVAIPSPPPVVDGQDVYFCCWGFLPFGFSKTVWQRSYGRRKSSTPRVYIDDDDVFVDISDSSESDDDDWDKGSERRKKKVKNVRGKGNSGTTTRSAKKAQIDHKVKNVNVNVNVNVQDGNLPPHEVETPTPTPNPNKIMGGSIKTGPGFSARKQPARVAKSFGKLDLNVECSNEGEEPTQRVIQGNGANRGEDDNIEGIGFFEGLDEFLNSLPILNVVGDDKVVKAA</sequence>
<dbReference type="Gene3D" id="1.10.287.110">
    <property type="entry name" value="DnaJ domain"/>
    <property type="match status" value="1"/>
</dbReference>
<feature type="region of interest" description="Disordered" evidence="1">
    <location>
        <begin position="305"/>
        <end position="330"/>
    </location>
</feature>
<dbReference type="PROSITE" id="PS50076">
    <property type="entry name" value="DNAJ_2"/>
    <property type="match status" value="1"/>
</dbReference>
<feature type="compositionally biased region" description="Basic and acidic residues" evidence="1">
    <location>
        <begin position="265"/>
        <end position="279"/>
    </location>
</feature>
<comment type="caution">
    <text evidence="3">The sequence shown here is derived from an EMBL/GenBank/DDBJ whole genome shotgun (WGS) entry which is preliminary data.</text>
</comment>
<dbReference type="SUPFAM" id="SSF46565">
    <property type="entry name" value="Chaperone J-domain"/>
    <property type="match status" value="1"/>
</dbReference>
<gene>
    <name evidence="3" type="ORF">BUALT_Bualt19G0097500</name>
</gene>
<accession>A0AAV6WB20</accession>
<feature type="region of interest" description="Disordered" evidence="1">
    <location>
        <begin position="258"/>
        <end position="287"/>
    </location>
</feature>
<dbReference type="InterPro" id="IPR001623">
    <property type="entry name" value="DnaJ_domain"/>
</dbReference>
<organism evidence="3 4">
    <name type="scientific">Buddleja alternifolia</name>
    <dbReference type="NCBI Taxonomy" id="168488"/>
    <lineage>
        <taxon>Eukaryota</taxon>
        <taxon>Viridiplantae</taxon>
        <taxon>Streptophyta</taxon>
        <taxon>Embryophyta</taxon>
        <taxon>Tracheophyta</taxon>
        <taxon>Spermatophyta</taxon>
        <taxon>Magnoliopsida</taxon>
        <taxon>eudicotyledons</taxon>
        <taxon>Gunneridae</taxon>
        <taxon>Pentapetalae</taxon>
        <taxon>asterids</taxon>
        <taxon>lamiids</taxon>
        <taxon>Lamiales</taxon>
        <taxon>Scrophulariaceae</taxon>
        <taxon>Buddlejeae</taxon>
        <taxon>Buddleja</taxon>
    </lineage>
</organism>
<dbReference type="Proteomes" id="UP000826271">
    <property type="component" value="Unassembled WGS sequence"/>
</dbReference>
<dbReference type="CDD" id="cd06257">
    <property type="entry name" value="DnaJ"/>
    <property type="match status" value="1"/>
</dbReference>
<feature type="region of interest" description="Disordered" evidence="1">
    <location>
        <begin position="426"/>
        <end position="468"/>
    </location>
</feature>
<dbReference type="PANTHER" id="PTHR45496:SF19">
    <property type="entry name" value="J DOMAIN-CONTAINING PROTEIN"/>
    <property type="match status" value="1"/>
</dbReference>
<dbReference type="AlphaFoldDB" id="A0AAV6WB20"/>
<keyword evidence="4" id="KW-1185">Reference proteome</keyword>
<reference evidence="3" key="1">
    <citation type="submission" date="2019-10" db="EMBL/GenBank/DDBJ databases">
        <authorList>
            <person name="Zhang R."/>
            <person name="Pan Y."/>
            <person name="Wang J."/>
            <person name="Ma R."/>
            <person name="Yu S."/>
        </authorList>
    </citation>
    <scope>NUCLEOTIDE SEQUENCE</scope>
    <source>
        <strain evidence="3">LA-IB0</strain>
        <tissue evidence="3">Leaf</tissue>
    </source>
</reference>
<feature type="domain" description="J" evidence="2">
    <location>
        <begin position="74"/>
        <end position="140"/>
    </location>
</feature>
<dbReference type="EMBL" id="WHWC01000019">
    <property type="protein sequence ID" value="KAG8364155.1"/>
    <property type="molecule type" value="Genomic_DNA"/>
</dbReference>
<dbReference type="InterPro" id="IPR036869">
    <property type="entry name" value="J_dom_sf"/>
</dbReference>
<dbReference type="PANTHER" id="PTHR45496">
    <property type="entry name" value="CHAPERONE DNAJ-DOMAIN SUPERFAMILY PROTEIN"/>
    <property type="match status" value="1"/>
</dbReference>
<feature type="compositionally biased region" description="Low complexity" evidence="1">
    <location>
        <begin position="217"/>
        <end position="227"/>
    </location>
</feature>
<evidence type="ECO:0000256" key="1">
    <source>
        <dbReference type="SAM" id="MobiDB-lite"/>
    </source>
</evidence>
<feature type="region of interest" description="Disordered" evidence="1">
    <location>
        <begin position="197"/>
        <end position="242"/>
    </location>
</feature>
<proteinExistence type="predicted"/>
<dbReference type="Pfam" id="PF00226">
    <property type="entry name" value="DnaJ"/>
    <property type="match status" value="1"/>
</dbReference>
<evidence type="ECO:0000313" key="4">
    <source>
        <dbReference type="Proteomes" id="UP000826271"/>
    </source>
</evidence>
<dbReference type="SMART" id="SM00271">
    <property type="entry name" value="DnaJ"/>
    <property type="match status" value="1"/>
</dbReference>
<feature type="compositionally biased region" description="Acidic residues" evidence="1">
    <location>
        <begin position="426"/>
        <end position="436"/>
    </location>
</feature>
<feature type="region of interest" description="Disordered" evidence="1">
    <location>
        <begin position="482"/>
        <end position="506"/>
    </location>
</feature>
<protein>
    <recommendedName>
        <fullName evidence="2">J domain-containing protein</fullName>
    </recommendedName>
</protein>
<evidence type="ECO:0000313" key="3">
    <source>
        <dbReference type="EMBL" id="KAG8364155.1"/>
    </source>
</evidence>